<dbReference type="RefSeq" id="WP_184366654.1">
    <property type="nucleotide sequence ID" value="NZ_BAAAKM010000111.1"/>
</dbReference>
<keyword evidence="4" id="KW-1185">Reference proteome</keyword>
<gene>
    <name evidence="3" type="ORF">HNR07_004554</name>
</gene>
<evidence type="ECO:0000313" key="4">
    <source>
        <dbReference type="Proteomes" id="UP000579647"/>
    </source>
</evidence>
<dbReference type="Proteomes" id="UP000579647">
    <property type="component" value="Unassembled WGS sequence"/>
</dbReference>
<evidence type="ECO:0000313" key="3">
    <source>
        <dbReference type="EMBL" id="MBB5493417.1"/>
    </source>
</evidence>
<feature type="signal peptide" evidence="2">
    <location>
        <begin position="1"/>
        <end position="24"/>
    </location>
</feature>
<proteinExistence type="predicted"/>
<evidence type="ECO:0008006" key="5">
    <source>
        <dbReference type="Google" id="ProtNLM"/>
    </source>
</evidence>
<accession>A0A840WP85</accession>
<feature type="chain" id="PRO_5039687814" description="Lipoprotein" evidence="2">
    <location>
        <begin position="25"/>
        <end position="173"/>
    </location>
</feature>
<comment type="caution">
    <text evidence="3">The sequence shown here is derived from an EMBL/GenBank/DDBJ whole genome shotgun (WGS) entry which is preliminary data.</text>
</comment>
<evidence type="ECO:0000256" key="1">
    <source>
        <dbReference type="SAM" id="MobiDB-lite"/>
    </source>
</evidence>
<evidence type="ECO:0000256" key="2">
    <source>
        <dbReference type="SAM" id="SignalP"/>
    </source>
</evidence>
<feature type="region of interest" description="Disordered" evidence="1">
    <location>
        <begin position="23"/>
        <end position="44"/>
    </location>
</feature>
<protein>
    <recommendedName>
        <fullName evidence="5">Lipoprotein</fullName>
    </recommendedName>
</protein>
<organism evidence="3 4">
    <name type="scientific">Nocardiopsis metallicus</name>
    <dbReference type="NCBI Taxonomy" id="179819"/>
    <lineage>
        <taxon>Bacteria</taxon>
        <taxon>Bacillati</taxon>
        <taxon>Actinomycetota</taxon>
        <taxon>Actinomycetes</taxon>
        <taxon>Streptosporangiales</taxon>
        <taxon>Nocardiopsidaceae</taxon>
        <taxon>Nocardiopsis</taxon>
    </lineage>
</organism>
<reference evidence="3 4" key="1">
    <citation type="submission" date="2020-08" db="EMBL/GenBank/DDBJ databases">
        <title>Sequencing the genomes of 1000 actinobacteria strains.</title>
        <authorList>
            <person name="Klenk H.-P."/>
        </authorList>
    </citation>
    <scope>NUCLEOTIDE SEQUENCE [LARGE SCALE GENOMIC DNA]</scope>
    <source>
        <strain evidence="3 4">DSM 44598</strain>
    </source>
</reference>
<name>A0A840WP85_9ACTN</name>
<keyword evidence="2" id="KW-0732">Signal</keyword>
<sequence length="173" mass="17899">MKTHVVGGAGVLFACLVAACSASGGGDPPEPETPTPSPTFASEEPEAAALEAYEAMWGVVIEASHEGDADPPELKLYSSGEALALMLSTLEGAAEDQAVVTGEPVLSPQVVDASDDEVTLLDCMDSSDWIESDEGGEQEASPSGGLRKVDAQVAHDGLVWKVVDLRIWEIGSC</sequence>
<dbReference type="EMBL" id="JACHDO010000001">
    <property type="protein sequence ID" value="MBB5493417.1"/>
    <property type="molecule type" value="Genomic_DNA"/>
</dbReference>
<dbReference type="AlphaFoldDB" id="A0A840WP85"/>
<dbReference type="PROSITE" id="PS51257">
    <property type="entry name" value="PROKAR_LIPOPROTEIN"/>
    <property type="match status" value="1"/>
</dbReference>